<keyword evidence="2" id="KW-0808">Transferase</keyword>
<dbReference type="InterPro" id="IPR027417">
    <property type="entry name" value="P-loop_NTPase"/>
</dbReference>
<dbReference type="EMBL" id="FNQB01000002">
    <property type="protein sequence ID" value="SDZ22343.1"/>
    <property type="molecule type" value="Genomic_DNA"/>
</dbReference>
<dbReference type="SUPFAM" id="SSF56784">
    <property type="entry name" value="HAD-like"/>
    <property type="match status" value="1"/>
</dbReference>
<dbReference type="Proteomes" id="UP000199632">
    <property type="component" value="Unassembled WGS sequence"/>
</dbReference>
<organism evidence="2 3">
    <name type="scientific">Asanoa ishikariensis</name>
    <dbReference type="NCBI Taxonomy" id="137265"/>
    <lineage>
        <taxon>Bacteria</taxon>
        <taxon>Bacillati</taxon>
        <taxon>Actinomycetota</taxon>
        <taxon>Actinomycetes</taxon>
        <taxon>Micromonosporales</taxon>
        <taxon>Micromonosporaceae</taxon>
        <taxon>Asanoa</taxon>
    </lineage>
</organism>
<dbReference type="Pfam" id="PF25109">
    <property type="entry name" value="HAD_PNKP"/>
    <property type="match status" value="1"/>
</dbReference>
<reference evidence="3" key="1">
    <citation type="submission" date="2016-10" db="EMBL/GenBank/DDBJ databases">
        <authorList>
            <person name="Varghese N."/>
            <person name="Submissions S."/>
        </authorList>
    </citation>
    <scope>NUCLEOTIDE SEQUENCE [LARGE SCALE GENOMIC DNA]</scope>
    <source>
        <strain evidence="3">DSM 44718</strain>
    </source>
</reference>
<proteinExistence type="predicted"/>
<evidence type="ECO:0000313" key="3">
    <source>
        <dbReference type="Proteomes" id="UP000199632"/>
    </source>
</evidence>
<sequence>MIDTMPHRAPRLIITRGLPASGKTTFARSLQPWVVRVNRDDLRRMLHGEPLLTDRTERQVSVASFTLVDSLLQAGVDVCVDDTNLIPRLARDWAGLAARHGATFEVRDFTDVPVDECVRRDATRPKDEQVGEAAIRSMHQRYLAGRTLPLPVPTVAAAPPTDRYEPPADAPEIVLVDIDGTVALLGDRHHLDLHLVAEDEPHHAVIAAVRAMHAAGYGVIYCTGREESARADTERWLAAHVAVPYLALHMRAYGDTRRDAVVKRDIFQSEIAADYRVVGVFDDRQHVVKMWRDLGLTVFQVAEGDF</sequence>
<dbReference type="Pfam" id="PF13671">
    <property type="entry name" value="AAA_33"/>
    <property type="match status" value="1"/>
</dbReference>
<dbReference type="InterPro" id="IPR036412">
    <property type="entry name" value="HAD-like_sf"/>
</dbReference>
<keyword evidence="2" id="KW-0418">Kinase</keyword>
<accession>A0A1H3RA11</accession>
<evidence type="ECO:0000313" key="2">
    <source>
        <dbReference type="EMBL" id="SDZ22343.1"/>
    </source>
</evidence>
<dbReference type="STRING" id="137265.SAMN05421684_3628"/>
<dbReference type="SUPFAM" id="SSF52540">
    <property type="entry name" value="P-loop containing nucleoside triphosphate hydrolases"/>
    <property type="match status" value="1"/>
</dbReference>
<dbReference type="AlphaFoldDB" id="A0A1H3RA11"/>
<name>A0A1H3RA11_9ACTN</name>
<dbReference type="Gene3D" id="3.40.50.300">
    <property type="entry name" value="P-loop containing nucleotide triphosphate hydrolases"/>
    <property type="match status" value="1"/>
</dbReference>
<dbReference type="Gene3D" id="3.40.50.1000">
    <property type="entry name" value="HAD superfamily/HAD-like"/>
    <property type="match status" value="1"/>
</dbReference>
<keyword evidence="3" id="KW-1185">Reference proteome</keyword>
<evidence type="ECO:0000259" key="1">
    <source>
        <dbReference type="Pfam" id="PF25109"/>
    </source>
</evidence>
<dbReference type="InterPro" id="IPR023214">
    <property type="entry name" value="HAD_sf"/>
</dbReference>
<protein>
    <submittedName>
        <fullName evidence="2">Predicted kinase</fullName>
    </submittedName>
</protein>
<gene>
    <name evidence="2" type="ORF">SAMN05421684_3628</name>
</gene>
<dbReference type="GO" id="GO:0016301">
    <property type="term" value="F:kinase activity"/>
    <property type="evidence" value="ECO:0007669"/>
    <property type="project" value="UniProtKB-KW"/>
</dbReference>
<feature type="domain" description="Polynucleotide kinase PNKP phosphatase" evidence="1">
    <location>
        <begin position="171"/>
        <end position="306"/>
    </location>
</feature>
<dbReference type="InterPro" id="IPR056782">
    <property type="entry name" value="HAD_PNKP"/>
</dbReference>